<dbReference type="AlphaFoldDB" id="A0A8R7TJU4"/>
<name>A0A8R7TJU4_TRIUA</name>
<reference evidence="1" key="2">
    <citation type="submission" date="2018-03" db="EMBL/GenBank/DDBJ databases">
        <title>The Triticum urartu genome reveals the dynamic nature of wheat genome evolution.</title>
        <authorList>
            <person name="Ling H."/>
            <person name="Ma B."/>
            <person name="Shi X."/>
            <person name="Liu H."/>
            <person name="Dong L."/>
            <person name="Sun H."/>
            <person name="Cao Y."/>
            <person name="Gao Q."/>
            <person name="Zheng S."/>
            <person name="Li Y."/>
            <person name="Yu Y."/>
            <person name="Du H."/>
            <person name="Qi M."/>
            <person name="Li Y."/>
            <person name="Yu H."/>
            <person name="Cui Y."/>
            <person name="Wang N."/>
            <person name="Chen C."/>
            <person name="Wu H."/>
            <person name="Zhao Y."/>
            <person name="Zhang J."/>
            <person name="Li Y."/>
            <person name="Zhou W."/>
            <person name="Zhang B."/>
            <person name="Hu W."/>
            <person name="Eijk M."/>
            <person name="Tang J."/>
            <person name="Witsenboer H."/>
            <person name="Zhao S."/>
            <person name="Li Z."/>
            <person name="Zhang A."/>
            <person name="Wang D."/>
            <person name="Liang C."/>
        </authorList>
    </citation>
    <scope>NUCLEOTIDE SEQUENCE [LARGE SCALE GENOMIC DNA]</scope>
    <source>
        <strain evidence="1">cv. G1812</strain>
    </source>
</reference>
<organism evidence="1 2">
    <name type="scientific">Triticum urartu</name>
    <name type="common">Red wild einkorn</name>
    <name type="synonym">Crithodium urartu</name>
    <dbReference type="NCBI Taxonomy" id="4572"/>
    <lineage>
        <taxon>Eukaryota</taxon>
        <taxon>Viridiplantae</taxon>
        <taxon>Streptophyta</taxon>
        <taxon>Embryophyta</taxon>
        <taxon>Tracheophyta</taxon>
        <taxon>Spermatophyta</taxon>
        <taxon>Magnoliopsida</taxon>
        <taxon>Liliopsida</taxon>
        <taxon>Poales</taxon>
        <taxon>Poaceae</taxon>
        <taxon>BOP clade</taxon>
        <taxon>Pooideae</taxon>
        <taxon>Triticodae</taxon>
        <taxon>Triticeae</taxon>
        <taxon>Triticinae</taxon>
        <taxon>Triticum</taxon>
    </lineage>
</organism>
<proteinExistence type="predicted"/>
<evidence type="ECO:0000313" key="1">
    <source>
        <dbReference type="EnsemblPlants" id="TuG1812G0200003981.01.T01.cds326616"/>
    </source>
</evidence>
<dbReference type="EnsemblPlants" id="TuG1812G0200003981.01.T01">
    <property type="protein sequence ID" value="TuG1812G0200003981.01.T01.cds326616"/>
    <property type="gene ID" value="TuG1812G0200003981.01"/>
</dbReference>
<accession>A0A8R7TJU4</accession>
<sequence length="92" mass="10501">MSSKFSLERRRTASAATSLMLVQIGHEVQWCKLVTHLLSCHGGSQRNHQRWGSGAGVDLLCWKRTGILIQVTQKTECILQEENQVCLLYFKR</sequence>
<protein>
    <submittedName>
        <fullName evidence="1">Uncharacterized protein</fullName>
    </submittedName>
</protein>
<evidence type="ECO:0000313" key="2">
    <source>
        <dbReference type="Proteomes" id="UP000015106"/>
    </source>
</evidence>
<reference evidence="1" key="3">
    <citation type="submission" date="2022-06" db="UniProtKB">
        <authorList>
            <consortium name="EnsemblPlants"/>
        </authorList>
    </citation>
    <scope>IDENTIFICATION</scope>
</reference>
<dbReference type="Proteomes" id="UP000015106">
    <property type="component" value="Chromosome 2"/>
</dbReference>
<reference evidence="2" key="1">
    <citation type="journal article" date="2013" name="Nature">
        <title>Draft genome of the wheat A-genome progenitor Triticum urartu.</title>
        <authorList>
            <person name="Ling H.Q."/>
            <person name="Zhao S."/>
            <person name="Liu D."/>
            <person name="Wang J."/>
            <person name="Sun H."/>
            <person name="Zhang C."/>
            <person name="Fan H."/>
            <person name="Li D."/>
            <person name="Dong L."/>
            <person name="Tao Y."/>
            <person name="Gao C."/>
            <person name="Wu H."/>
            <person name="Li Y."/>
            <person name="Cui Y."/>
            <person name="Guo X."/>
            <person name="Zheng S."/>
            <person name="Wang B."/>
            <person name="Yu K."/>
            <person name="Liang Q."/>
            <person name="Yang W."/>
            <person name="Lou X."/>
            <person name="Chen J."/>
            <person name="Feng M."/>
            <person name="Jian J."/>
            <person name="Zhang X."/>
            <person name="Luo G."/>
            <person name="Jiang Y."/>
            <person name="Liu J."/>
            <person name="Wang Z."/>
            <person name="Sha Y."/>
            <person name="Zhang B."/>
            <person name="Wu H."/>
            <person name="Tang D."/>
            <person name="Shen Q."/>
            <person name="Xue P."/>
            <person name="Zou S."/>
            <person name="Wang X."/>
            <person name="Liu X."/>
            <person name="Wang F."/>
            <person name="Yang Y."/>
            <person name="An X."/>
            <person name="Dong Z."/>
            <person name="Zhang K."/>
            <person name="Zhang X."/>
            <person name="Luo M.C."/>
            <person name="Dvorak J."/>
            <person name="Tong Y."/>
            <person name="Wang J."/>
            <person name="Yang H."/>
            <person name="Li Z."/>
            <person name="Wang D."/>
            <person name="Zhang A."/>
            <person name="Wang J."/>
        </authorList>
    </citation>
    <scope>NUCLEOTIDE SEQUENCE</scope>
    <source>
        <strain evidence="2">cv. G1812</strain>
    </source>
</reference>
<keyword evidence="2" id="KW-1185">Reference proteome</keyword>
<dbReference type="Gramene" id="TuG1812G0200003981.01.T01">
    <property type="protein sequence ID" value="TuG1812G0200003981.01.T01.cds326616"/>
    <property type="gene ID" value="TuG1812G0200003981.01"/>
</dbReference>